<keyword evidence="9 18" id="KW-0472">Membrane</keyword>
<evidence type="ECO:0000256" key="7">
    <source>
        <dbReference type="ARBA" id="ARBA00022927"/>
    </source>
</evidence>
<evidence type="ECO:0000256" key="14">
    <source>
        <dbReference type="ARBA" id="ARBA00033245"/>
    </source>
</evidence>
<evidence type="ECO:0000259" key="19">
    <source>
        <dbReference type="Pfam" id="PF02096"/>
    </source>
</evidence>
<evidence type="ECO:0000313" key="21">
    <source>
        <dbReference type="Proteomes" id="UP000598360"/>
    </source>
</evidence>
<feature type="transmembrane region" description="Helical" evidence="18">
    <location>
        <begin position="179"/>
        <end position="198"/>
    </location>
</feature>
<reference evidence="20" key="1">
    <citation type="submission" date="2020-10" db="EMBL/GenBank/DDBJ databases">
        <title>Diversity and distribution of actinomycetes associated with coral in the coast of Hainan.</title>
        <authorList>
            <person name="Li F."/>
        </authorList>
    </citation>
    <scope>NUCLEOTIDE SEQUENCE</scope>
    <source>
        <strain evidence="20">HNM0983</strain>
    </source>
</reference>
<feature type="compositionally biased region" description="Acidic residues" evidence="17">
    <location>
        <begin position="298"/>
        <end position="308"/>
    </location>
</feature>
<comment type="similarity">
    <text evidence="2">Belongs to the OXA1/ALB3/YidC family. Type 1 subfamily.</text>
</comment>
<feature type="region of interest" description="Disordered" evidence="17">
    <location>
        <begin position="264"/>
        <end position="361"/>
    </location>
</feature>
<dbReference type="CDD" id="cd20070">
    <property type="entry name" value="5TM_YidC_Alb3"/>
    <property type="match status" value="1"/>
</dbReference>
<dbReference type="EMBL" id="JADEYC010000023">
    <property type="protein sequence ID" value="MBE9375608.1"/>
    <property type="molecule type" value="Genomic_DNA"/>
</dbReference>
<dbReference type="GO" id="GO:0005886">
    <property type="term" value="C:plasma membrane"/>
    <property type="evidence" value="ECO:0007669"/>
    <property type="project" value="UniProtKB-SubCell"/>
</dbReference>
<feature type="transmembrane region" description="Helical" evidence="18">
    <location>
        <begin position="38"/>
        <end position="61"/>
    </location>
</feature>
<sequence length="361" mass="40111">MTRRCCVADFFGFILYPVSAILWFWHKVFGFVLGPDNGFAWALSVFFLVFTLRVVLLKPAISQIRSARKMQKFAPQIQKLREKYKGDRQRQAQEMQKLQSEHGVSPLGGCLPALLQIPVFLSLFHVLRSFQPGAQQNYVFDAEGVRSFVDASIFGAKLSNWITQPAEDLAAFGTDRTSMIIVGVPLMIIASVATYYTMRMSMRKQTDAAMANPQSAMMAKFMMYVAPIGALVSGWVLPIAVLLYWLANNVWTLGQQHLLTKKIDREQEREREREIEAKKAVPRPKPGQKPKQGRTDDAEQAAEDEGVEGAETAAAGSKPQPGAKPSNGQRPGGGKPGGKKNQQKNRPGKQAASAKKSKKRR</sequence>
<dbReference type="GO" id="GO:0032977">
    <property type="term" value="F:membrane insertase activity"/>
    <property type="evidence" value="ECO:0007669"/>
    <property type="project" value="InterPro"/>
</dbReference>
<keyword evidence="6 16" id="KW-0812">Transmembrane</keyword>
<evidence type="ECO:0000256" key="5">
    <source>
        <dbReference type="ARBA" id="ARBA00022475"/>
    </source>
</evidence>
<keyword evidence="7" id="KW-0653">Protein transport</keyword>
<evidence type="ECO:0000256" key="15">
    <source>
        <dbReference type="ARBA" id="ARBA00033342"/>
    </source>
</evidence>
<comment type="caution">
    <text evidence="20">The sequence shown here is derived from an EMBL/GenBank/DDBJ whole genome shotgun (WGS) entry which is preliminary data.</text>
</comment>
<evidence type="ECO:0000256" key="9">
    <source>
        <dbReference type="ARBA" id="ARBA00023136"/>
    </source>
</evidence>
<dbReference type="PANTHER" id="PTHR12428">
    <property type="entry name" value="OXA1"/>
    <property type="match status" value="1"/>
</dbReference>
<dbReference type="AlphaFoldDB" id="A0A929G2B5"/>
<evidence type="ECO:0000256" key="17">
    <source>
        <dbReference type="SAM" id="MobiDB-lite"/>
    </source>
</evidence>
<feature type="compositionally biased region" description="Basic and acidic residues" evidence="17">
    <location>
        <begin position="264"/>
        <end position="279"/>
    </location>
</feature>
<evidence type="ECO:0000256" key="4">
    <source>
        <dbReference type="ARBA" id="ARBA00022448"/>
    </source>
</evidence>
<evidence type="ECO:0000256" key="13">
    <source>
        <dbReference type="ARBA" id="ARBA00031538"/>
    </source>
</evidence>
<proteinExistence type="inferred from homology"/>
<keyword evidence="21" id="KW-1185">Reference proteome</keyword>
<feature type="transmembrane region" description="Helical" evidence="18">
    <location>
        <begin position="7"/>
        <end position="26"/>
    </location>
</feature>
<dbReference type="NCBIfam" id="TIGR03592">
    <property type="entry name" value="yidC_oxa1_cterm"/>
    <property type="match status" value="1"/>
</dbReference>
<evidence type="ECO:0000256" key="11">
    <source>
        <dbReference type="ARBA" id="ARBA00025034"/>
    </source>
</evidence>
<evidence type="ECO:0000256" key="16">
    <source>
        <dbReference type="RuleBase" id="RU003945"/>
    </source>
</evidence>
<evidence type="ECO:0000256" key="18">
    <source>
        <dbReference type="SAM" id="Phobius"/>
    </source>
</evidence>
<feature type="compositionally biased region" description="Basic residues" evidence="17">
    <location>
        <begin position="337"/>
        <end position="347"/>
    </location>
</feature>
<feature type="domain" description="Membrane insertase YidC/Oxa/ALB C-terminal" evidence="19">
    <location>
        <begin position="41"/>
        <end position="260"/>
    </location>
</feature>
<keyword evidence="8 18" id="KW-1133">Transmembrane helix</keyword>
<accession>A0A929G2B5</accession>
<keyword evidence="4" id="KW-0813">Transport</keyword>
<protein>
    <recommendedName>
        <fullName evidence="3">Membrane protein insertase YidC</fullName>
    </recommendedName>
    <alternativeName>
        <fullName evidence="15">Foldase YidC</fullName>
    </alternativeName>
    <alternativeName>
        <fullName evidence="14">Membrane integrase YidC</fullName>
    </alternativeName>
    <alternativeName>
        <fullName evidence="13">Membrane protein YidC</fullName>
    </alternativeName>
</protein>
<comment type="function">
    <text evidence="11">Required for the insertion and/or proper folding and/or complex formation of integral membrane proteins into the membrane. Involved in integration of membrane proteins that insert both dependently and independently of the Sec translocase complex, as well as at least some lipoproteins. Aids folding of multispanning membrane proteins.</text>
</comment>
<evidence type="ECO:0000256" key="10">
    <source>
        <dbReference type="ARBA" id="ARBA00023186"/>
    </source>
</evidence>
<evidence type="ECO:0000256" key="1">
    <source>
        <dbReference type="ARBA" id="ARBA00004651"/>
    </source>
</evidence>
<evidence type="ECO:0000256" key="8">
    <source>
        <dbReference type="ARBA" id="ARBA00022989"/>
    </source>
</evidence>
<dbReference type="Pfam" id="PF02096">
    <property type="entry name" value="60KD_IMP"/>
    <property type="match status" value="1"/>
</dbReference>
<comment type="subunit">
    <text evidence="12">Interacts with the Sec translocase complex via SecD. Specifically interacts with transmembrane segments of nascent integral membrane proteins during membrane integration.</text>
</comment>
<evidence type="ECO:0000256" key="2">
    <source>
        <dbReference type="ARBA" id="ARBA00010527"/>
    </source>
</evidence>
<dbReference type="Proteomes" id="UP000598360">
    <property type="component" value="Unassembled WGS sequence"/>
</dbReference>
<dbReference type="RefSeq" id="WP_193929059.1">
    <property type="nucleotide sequence ID" value="NZ_JADEYC010000023.1"/>
</dbReference>
<feature type="compositionally biased region" description="Basic residues" evidence="17">
    <location>
        <begin position="280"/>
        <end position="292"/>
    </location>
</feature>
<gene>
    <name evidence="20" type="primary">yidC</name>
    <name evidence="20" type="ORF">IQ251_14235</name>
</gene>
<keyword evidence="10" id="KW-0143">Chaperone</keyword>
<dbReference type="InterPro" id="IPR047196">
    <property type="entry name" value="YidC_ALB_C"/>
</dbReference>
<evidence type="ECO:0000313" key="20">
    <source>
        <dbReference type="EMBL" id="MBE9375608.1"/>
    </source>
</evidence>
<evidence type="ECO:0000256" key="3">
    <source>
        <dbReference type="ARBA" id="ARBA00015325"/>
    </source>
</evidence>
<dbReference type="NCBIfam" id="NF002899">
    <property type="entry name" value="PRK03449.1"/>
    <property type="match status" value="1"/>
</dbReference>
<keyword evidence="5" id="KW-1003">Cell membrane</keyword>
<feature type="transmembrane region" description="Helical" evidence="18">
    <location>
        <begin position="219"/>
        <end position="247"/>
    </location>
</feature>
<organism evidence="20 21">
    <name type="scientific">Saccharopolyspora montiporae</name>
    <dbReference type="NCBI Taxonomy" id="2781240"/>
    <lineage>
        <taxon>Bacteria</taxon>
        <taxon>Bacillati</taxon>
        <taxon>Actinomycetota</taxon>
        <taxon>Actinomycetes</taxon>
        <taxon>Pseudonocardiales</taxon>
        <taxon>Pseudonocardiaceae</taxon>
        <taxon>Saccharopolyspora</taxon>
    </lineage>
</organism>
<dbReference type="GO" id="GO:0051205">
    <property type="term" value="P:protein insertion into membrane"/>
    <property type="evidence" value="ECO:0007669"/>
    <property type="project" value="TreeGrafter"/>
</dbReference>
<dbReference type="GO" id="GO:0015031">
    <property type="term" value="P:protein transport"/>
    <property type="evidence" value="ECO:0007669"/>
    <property type="project" value="UniProtKB-KW"/>
</dbReference>
<evidence type="ECO:0000256" key="12">
    <source>
        <dbReference type="ARBA" id="ARBA00026028"/>
    </source>
</evidence>
<dbReference type="InterPro" id="IPR001708">
    <property type="entry name" value="YidC/ALB3/OXA1/COX18"/>
</dbReference>
<evidence type="ECO:0000256" key="6">
    <source>
        <dbReference type="ARBA" id="ARBA00022692"/>
    </source>
</evidence>
<dbReference type="PANTHER" id="PTHR12428:SF65">
    <property type="entry name" value="CYTOCHROME C OXIDASE ASSEMBLY PROTEIN COX18, MITOCHONDRIAL"/>
    <property type="match status" value="1"/>
</dbReference>
<comment type="subcellular location">
    <subcellularLocation>
        <location evidence="1">Cell membrane</location>
        <topology evidence="1">Multi-pass membrane protein</topology>
    </subcellularLocation>
    <subcellularLocation>
        <location evidence="16">Membrane</location>
        <topology evidence="16">Multi-pass membrane protein</topology>
    </subcellularLocation>
</comment>
<name>A0A929G2B5_9PSEU</name>
<dbReference type="InterPro" id="IPR028055">
    <property type="entry name" value="YidC/Oxa/ALB_C"/>
</dbReference>